<dbReference type="eggNOG" id="arCOG00252">
    <property type="taxonomic scope" value="Archaea"/>
</dbReference>
<organism evidence="11 12">
    <name type="scientific">Methanococcus voltae (strain ATCC BAA-1334 / A3)</name>
    <dbReference type="NCBI Taxonomy" id="456320"/>
    <lineage>
        <taxon>Archaea</taxon>
        <taxon>Methanobacteriati</taxon>
        <taxon>Methanobacteriota</taxon>
        <taxon>Methanomada group</taxon>
        <taxon>Methanococci</taxon>
        <taxon>Methanococcales</taxon>
        <taxon>Methanococcaceae</taxon>
        <taxon>Methanococcus</taxon>
    </lineage>
</organism>
<dbReference type="Pfam" id="PF03721">
    <property type="entry name" value="UDPG_MGDP_dh_N"/>
    <property type="match status" value="1"/>
</dbReference>
<dbReference type="InterPro" id="IPR036220">
    <property type="entry name" value="UDP-Glc/GDP-Man_DH_C_sf"/>
</dbReference>
<evidence type="ECO:0000259" key="10">
    <source>
        <dbReference type="SMART" id="SM00984"/>
    </source>
</evidence>
<dbReference type="PANTHER" id="PTHR43491:SF2">
    <property type="entry name" value="UDP-N-ACETYL-D-MANNOSAMINE DEHYDROGENASE"/>
    <property type="match status" value="1"/>
</dbReference>
<dbReference type="InterPro" id="IPR014026">
    <property type="entry name" value="UDP-Glc/GDP-Man_DH_dimer"/>
</dbReference>
<dbReference type="Pfam" id="PF00984">
    <property type="entry name" value="UDPG_MGDP_dh"/>
    <property type="match status" value="1"/>
</dbReference>
<dbReference type="GO" id="GO:0089714">
    <property type="term" value="F:UDP-N-acetyl-D-mannosamine dehydrogenase activity"/>
    <property type="evidence" value="ECO:0007669"/>
    <property type="project" value="UniProtKB-EC"/>
</dbReference>
<dbReference type="AlphaFoldDB" id="D7DS40"/>
<dbReference type="KEGG" id="mvo:Mvol_0290"/>
<comment type="similarity">
    <text evidence="1 9">Belongs to the UDP-glucose/GDP-mannose dehydrogenase family.</text>
</comment>
<reference evidence="11 12" key="1">
    <citation type="submission" date="2010-05" db="EMBL/GenBank/DDBJ databases">
        <title>Complete sequence of Methanococcus voltae A3.</title>
        <authorList>
            <consortium name="US DOE Joint Genome Institute"/>
            <person name="Lucas S."/>
            <person name="Copeland A."/>
            <person name="Lapidus A."/>
            <person name="Cheng J.-F."/>
            <person name="Bruce D."/>
            <person name="Goodwin L."/>
            <person name="Pitluck S."/>
            <person name="Lowry S."/>
            <person name="Clum A."/>
            <person name="Land M."/>
            <person name="Hauser L."/>
            <person name="Kyrpides N."/>
            <person name="Mikhailova N."/>
            <person name="Whitman W.B."/>
            <person name="Woyke T."/>
        </authorList>
    </citation>
    <scope>NUCLEOTIDE SEQUENCE [LARGE SCALE GENOMIC DNA]</scope>
    <source>
        <strain evidence="12">ATCC BAA-1334 / A3</strain>
    </source>
</reference>
<evidence type="ECO:0000256" key="5">
    <source>
        <dbReference type="ARBA" id="ARBA00023027"/>
    </source>
</evidence>
<evidence type="ECO:0000256" key="3">
    <source>
        <dbReference type="ARBA" id="ARBA00016796"/>
    </source>
</evidence>
<dbReference type="InParanoid" id="D7DS40"/>
<dbReference type="PIRSF" id="PIRSF500136">
    <property type="entry name" value="UDP_ManNAc_DH"/>
    <property type="match status" value="1"/>
</dbReference>
<dbReference type="InterPro" id="IPR001732">
    <property type="entry name" value="UDP-Glc/GDP-Man_DH_N"/>
</dbReference>
<comment type="subunit">
    <text evidence="7">Homotetramer; probably dimer of dimers.</text>
</comment>
<dbReference type="SMART" id="SM00984">
    <property type="entry name" value="UDPG_MGDP_dh_C"/>
    <property type="match status" value="1"/>
</dbReference>
<dbReference type="InterPro" id="IPR008927">
    <property type="entry name" value="6-PGluconate_DH-like_C_sf"/>
</dbReference>
<evidence type="ECO:0000256" key="4">
    <source>
        <dbReference type="ARBA" id="ARBA00023002"/>
    </source>
</evidence>
<dbReference type="GO" id="GO:0000271">
    <property type="term" value="P:polysaccharide biosynthetic process"/>
    <property type="evidence" value="ECO:0007669"/>
    <property type="project" value="InterPro"/>
</dbReference>
<dbReference type="GO" id="GO:0051287">
    <property type="term" value="F:NAD binding"/>
    <property type="evidence" value="ECO:0007669"/>
    <property type="project" value="InterPro"/>
</dbReference>
<dbReference type="HOGENOM" id="CLU_023810_3_2_2"/>
<dbReference type="SUPFAM" id="SSF48179">
    <property type="entry name" value="6-phosphogluconate dehydrogenase C-terminal domain-like"/>
    <property type="match status" value="1"/>
</dbReference>
<dbReference type="InterPro" id="IPR014027">
    <property type="entry name" value="UDP-Glc/GDP-Man_DH_C"/>
</dbReference>
<evidence type="ECO:0000313" key="11">
    <source>
        <dbReference type="EMBL" id="ADI35950.1"/>
    </source>
</evidence>
<keyword evidence="4" id="KW-0560">Oxidoreductase</keyword>
<evidence type="ECO:0000256" key="2">
    <source>
        <dbReference type="ARBA" id="ARBA00012935"/>
    </source>
</evidence>
<dbReference type="SUPFAM" id="SSF52413">
    <property type="entry name" value="UDP-glucose/GDP-mannose dehydrogenase C-terminal domain"/>
    <property type="match status" value="1"/>
</dbReference>
<evidence type="ECO:0000256" key="1">
    <source>
        <dbReference type="ARBA" id="ARBA00006601"/>
    </source>
</evidence>
<evidence type="ECO:0000256" key="8">
    <source>
        <dbReference type="ARBA" id="ARBA00049130"/>
    </source>
</evidence>
<dbReference type="PANTHER" id="PTHR43491">
    <property type="entry name" value="UDP-N-ACETYL-D-MANNOSAMINE DEHYDROGENASE"/>
    <property type="match status" value="1"/>
</dbReference>
<dbReference type="InterPro" id="IPR028359">
    <property type="entry name" value="UDP_ManNAc/GlcNAc_DH"/>
</dbReference>
<dbReference type="InterPro" id="IPR036291">
    <property type="entry name" value="NAD(P)-bd_dom_sf"/>
</dbReference>
<gene>
    <name evidence="11" type="ordered locus">Mvol_0290</name>
</gene>
<dbReference type="SUPFAM" id="SSF51735">
    <property type="entry name" value="NAD(P)-binding Rossmann-fold domains"/>
    <property type="match status" value="1"/>
</dbReference>
<keyword evidence="12" id="KW-1185">Reference proteome</keyword>
<accession>D7DS40</accession>
<proteinExistence type="inferred from homology"/>
<evidence type="ECO:0000256" key="7">
    <source>
        <dbReference type="ARBA" id="ARBA00034325"/>
    </source>
</evidence>
<dbReference type="FunCoup" id="D7DS40">
    <property type="interactions" value="34"/>
</dbReference>
<dbReference type="Gene3D" id="3.40.50.720">
    <property type="entry name" value="NAD(P)-binding Rossmann-like Domain"/>
    <property type="match status" value="2"/>
</dbReference>
<protein>
    <recommendedName>
        <fullName evidence="3">UDP-N-acetyl-D-mannosamine dehydrogenase</fullName>
        <ecNumber evidence="2">1.1.1.336</ecNumber>
    </recommendedName>
    <alternativeName>
        <fullName evidence="6">UDP-ManNAc 6-dehydrogenase</fullName>
    </alternativeName>
</protein>
<dbReference type="Proteomes" id="UP000007722">
    <property type="component" value="Chromosome"/>
</dbReference>
<dbReference type="EC" id="1.1.1.336" evidence="2"/>
<evidence type="ECO:0000256" key="6">
    <source>
        <dbReference type="ARBA" id="ARBA00030172"/>
    </source>
</evidence>
<feature type="domain" description="UDP-glucose/GDP-mannose dehydrogenase C-terminal" evidence="10">
    <location>
        <begin position="419"/>
        <end position="516"/>
    </location>
</feature>
<dbReference type="GO" id="GO:0016628">
    <property type="term" value="F:oxidoreductase activity, acting on the CH-CH group of donors, NAD or NADP as acceptor"/>
    <property type="evidence" value="ECO:0007669"/>
    <property type="project" value="InterPro"/>
</dbReference>
<name>D7DS40_METV3</name>
<sequence>MEVENSNLKLGNKGDIKELNENNEVFSKNVSLNKINNINDSKRIESLSYSMGIEEMEELENLGIEDVGVNSNVNEFKKIENSVIRNVISGTELNSEIDLRPKQEFEINDICVVGLGYIGLPTASMLANYNYNVLGVDIDQNKVNQIKSGSLKIEEPGLSTIVKGAINSKNLTVSTEPKPADVFIICVPTPARTNIDGSKSCDLKYINSAVENIRPYVKDGNLIIIESTITPGTTEKVYKELRKSVDEVYVAHCPERVIPGRIIKELSGNDRIIGGINQKSAEMAKSIYKSFVEGNIYTTNSKTAEMVKLMENTYRDINIALANEFSKICDEIGVNVWEAINIANKHPRVNILNPGPGVGGHCISIDPWFIVEVSDNAKFIKSARELNDNMPNFVFKKVEDELKDYKEEFNLSTKDMKICIFGATYKGNVEDTRESPSEKVADLLIDAGYKVMTYDPHAELFKYPLYDLETCVLNADCILVLTDHDVFKETTAEKIEFMESKIRNKHIIDTKNILNQELWEKFGFKYKLLGNGRLDE</sequence>
<dbReference type="NCBIfam" id="TIGR03026">
    <property type="entry name" value="NDP-sugDHase"/>
    <property type="match status" value="1"/>
</dbReference>
<dbReference type="PIRSF" id="PIRSF000124">
    <property type="entry name" value="UDPglc_GDPman_dh"/>
    <property type="match status" value="1"/>
</dbReference>
<dbReference type="Pfam" id="PF03720">
    <property type="entry name" value="UDPG_MGDP_dh_C"/>
    <property type="match status" value="1"/>
</dbReference>
<keyword evidence="5" id="KW-0520">NAD</keyword>
<dbReference type="InterPro" id="IPR017476">
    <property type="entry name" value="UDP-Glc/GDP-Man"/>
</dbReference>
<dbReference type="EMBL" id="CP002057">
    <property type="protein sequence ID" value="ADI35950.1"/>
    <property type="molecule type" value="Genomic_DNA"/>
</dbReference>
<dbReference type="STRING" id="456320.Mvol_0290"/>
<evidence type="ECO:0000313" key="12">
    <source>
        <dbReference type="Proteomes" id="UP000007722"/>
    </source>
</evidence>
<evidence type="ECO:0000256" key="9">
    <source>
        <dbReference type="PIRNR" id="PIRNR000124"/>
    </source>
</evidence>
<comment type="catalytic activity">
    <reaction evidence="8">
        <text>UDP-N-acetyl-alpha-D-mannosamine + 2 NAD(+) + H2O = UDP-N-acetyl-alpha-D-mannosaminouronate + 2 NADH + 3 H(+)</text>
        <dbReference type="Rhea" id="RHEA:25780"/>
        <dbReference type="ChEBI" id="CHEBI:15377"/>
        <dbReference type="ChEBI" id="CHEBI:15378"/>
        <dbReference type="ChEBI" id="CHEBI:57540"/>
        <dbReference type="ChEBI" id="CHEBI:57945"/>
        <dbReference type="ChEBI" id="CHEBI:68623"/>
        <dbReference type="ChEBI" id="CHEBI:70731"/>
        <dbReference type="EC" id="1.1.1.336"/>
    </reaction>
</comment>